<sequence>MLASDWTWLTAIPVMMALVGLLWIPGAALAGGLGAGRWPAIALAPLVTTSTIAVGGIITDLVGVRWGIGPALFWLVAVPALVWGVRWLILRSGRRPWSFRAPAVRWWEVAVGLAAAFAIGSYVMHVATGSPGNIPQQSDQIFHLGTVRSMLDSGSISSLRADGLNHPSAPVFYPAAMHGVVATAVLFTGAPVVVLENCLLLVSNAFIFPLGIMLLLNTLVAADRRLVLLTGFLAQVFIAFPWWIMISGAVWAQVFGSAFIPAVVAVYCWGLLQVLRAENWGSAALLFLVAVPGITLGHTSAVLAAAAVAIIFSVGASVDFALRVRRRFVGWLPAIGFAALAVLVPVVGLIAAPVGMTEHRIANLSTSKILIGLVTFWASRNDLEQEGALALTLLAVIGAVVCVRRRTHWWLVATWVVFFAIAGVLNARGTTYVWPLTWPWYNRANRFQAVVVIVALPLVVIGVSWLLSLAARLRGRFRPLGLVWAGIVWAGVLLLVWIGVTRAIATVRPVYEIADSRAWITKGEVSALEQLSGHMPADAVVAANPWRGAQFLYIVAPQRTVIPTEKSGGEDLNIIARGLKNVASDPRVCAAVQRQHVSYVITGGSPVYLQGSGYLDYSAVDEVSGAGGFRVVATAAPYTLWKVPECSTGH</sequence>
<feature type="transmembrane region" description="Helical" evidence="1">
    <location>
        <begin position="199"/>
        <end position="219"/>
    </location>
</feature>
<keyword evidence="1" id="KW-0812">Transmembrane</keyword>
<keyword evidence="1" id="KW-1133">Transmembrane helix</keyword>
<dbReference type="Pfam" id="PF20176">
    <property type="entry name" value="DUF6541"/>
    <property type="match status" value="1"/>
</dbReference>
<evidence type="ECO:0000313" key="2">
    <source>
        <dbReference type="EMBL" id="SDB79783.1"/>
    </source>
</evidence>
<feature type="transmembrane region" description="Helical" evidence="1">
    <location>
        <begin position="331"/>
        <end position="354"/>
    </location>
</feature>
<feature type="transmembrane region" description="Helical" evidence="1">
    <location>
        <begin position="480"/>
        <end position="500"/>
    </location>
</feature>
<feature type="transmembrane region" description="Helical" evidence="1">
    <location>
        <begin position="226"/>
        <end position="244"/>
    </location>
</feature>
<dbReference type="Proteomes" id="UP000199086">
    <property type="component" value="Unassembled WGS sequence"/>
</dbReference>
<feature type="transmembrane region" description="Helical" evidence="1">
    <location>
        <begin position="71"/>
        <end position="89"/>
    </location>
</feature>
<accession>A0A1G6GD71</accession>
<proteinExistence type="predicted"/>
<reference evidence="2 3" key="1">
    <citation type="submission" date="2016-06" db="EMBL/GenBank/DDBJ databases">
        <authorList>
            <person name="Olsen C.W."/>
            <person name="Carey S."/>
            <person name="Hinshaw L."/>
            <person name="Karasin A.I."/>
        </authorList>
    </citation>
    <scope>NUCLEOTIDE SEQUENCE [LARGE SCALE GENOMIC DNA]</scope>
    <source>
        <strain evidence="2 3">LZ-22</strain>
    </source>
</reference>
<feature type="transmembrane region" description="Helical" evidence="1">
    <location>
        <begin position="250"/>
        <end position="272"/>
    </location>
</feature>
<feature type="transmembrane region" description="Helical" evidence="1">
    <location>
        <begin position="171"/>
        <end position="193"/>
    </location>
</feature>
<protein>
    <recommendedName>
        <fullName evidence="4">4-amino-4-deoxy-L-arabinose transferase</fullName>
    </recommendedName>
</protein>
<keyword evidence="3" id="KW-1185">Reference proteome</keyword>
<dbReference type="STRING" id="1577474.GA0111570_10152"/>
<feature type="transmembrane region" description="Helical" evidence="1">
    <location>
        <begin position="385"/>
        <end position="403"/>
    </location>
</feature>
<feature type="transmembrane region" description="Helical" evidence="1">
    <location>
        <begin position="6"/>
        <end position="28"/>
    </location>
</feature>
<evidence type="ECO:0000313" key="3">
    <source>
        <dbReference type="Proteomes" id="UP000199086"/>
    </source>
</evidence>
<dbReference type="EMBL" id="FMYF01000001">
    <property type="protein sequence ID" value="SDB79783.1"/>
    <property type="molecule type" value="Genomic_DNA"/>
</dbReference>
<dbReference type="RefSeq" id="WP_139283096.1">
    <property type="nucleotide sequence ID" value="NZ_FMYF01000001.1"/>
</dbReference>
<gene>
    <name evidence="2" type="ORF">GA0111570_10152</name>
</gene>
<keyword evidence="1" id="KW-0472">Membrane</keyword>
<feature type="transmembrane region" description="Helical" evidence="1">
    <location>
        <begin position="410"/>
        <end position="427"/>
    </location>
</feature>
<feature type="transmembrane region" description="Helical" evidence="1">
    <location>
        <begin position="40"/>
        <end position="59"/>
    </location>
</feature>
<dbReference type="OrthoDB" id="3169698at2"/>
<feature type="transmembrane region" description="Helical" evidence="1">
    <location>
        <begin position="109"/>
        <end position="128"/>
    </location>
</feature>
<organism evidence="2 3">
    <name type="scientific">Raineyella antarctica</name>
    <dbReference type="NCBI Taxonomy" id="1577474"/>
    <lineage>
        <taxon>Bacteria</taxon>
        <taxon>Bacillati</taxon>
        <taxon>Actinomycetota</taxon>
        <taxon>Actinomycetes</taxon>
        <taxon>Propionibacteriales</taxon>
        <taxon>Propionibacteriaceae</taxon>
        <taxon>Raineyella</taxon>
    </lineage>
</organism>
<dbReference type="InterPro" id="IPR046671">
    <property type="entry name" value="DUF6541"/>
</dbReference>
<feature type="transmembrane region" description="Helical" evidence="1">
    <location>
        <begin position="447"/>
        <end position="468"/>
    </location>
</feature>
<name>A0A1G6GD71_9ACTN</name>
<feature type="transmembrane region" description="Helical" evidence="1">
    <location>
        <begin position="284"/>
        <end position="311"/>
    </location>
</feature>
<evidence type="ECO:0008006" key="4">
    <source>
        <dbReference type="Google" id="ProtNLM"/>
    </source>
</evidence>
<dbReference type="AlphaFoldDB" id="A0A1G6GD71"/>
<evidence type="ECO:0000256" key="1">
    <source>
        <dbReference type="SAM" id="Phobius"/>
    </source>
</evidence>